<dbReference type="PANTHER" id="PTHR31065:SF11">
    <property type="entry name" value="PROTEIN RGF1 INDUCIBLE TRANSCRIPTION FACTOR 1"/>
    <property type="match status" value="1"/>
</dbReference>
<feature type="compositionally biased region" description="Low complexity" evidence="1">
    <location>
        <begin position="1"/>
        <end position="14"/>
    </location>
</feature>
<evidence type="ECO:0000313" key="3">
    <source>
        <dbReference type="Proteomes" id="UP000663760"/>
    </source>
</evidence>
<feature type="region of interest" description="Disordered" evidence="1">
    <location>
        <begin position="196"/>
        <end position="230"/>
    </location>
</feature>
<evidence type="ECO:0000256" key="1">
    <source>
        <dbReference type="SAM" id="MobiDB-lite"/>
    </source>
</evidence>
<dbReference type="Pfam" id="PF04640">
    <property type="entry name" value="PLATZ"/>
    <property type="match status" value="1"/>
</dbReference>
<name>A0A7I8LE04_SPIIN</name>
<keyword evidence="3" id="KW-1185">Reference proteome</keyword>
<sequence>MSPSASVLLGSSSPRRSHPHGAPLPSGRANCLQLRRDSRSSASPQEIWKPAWLEALDTQRFFAGCSAHEAVKKNEKNICCLDCCTSICPHCVRRYVYHDVVRLEDLERLIDCSYVQSYTINSSKVVFIKKRPQNRQFKGSGNSCSSCDRTLQEPYIHCSLGCKVDFLLSQNKDISQYLRACDSLKLGADLVLPHLAGDDEDDDGTETTTQSTVVDNPSDSENRSSPPPITAEFVRRKRSGLHACCASTAGAAASMNRRKGTPHRSPSC</sequence>
<evidence type="ECO:0000313" key="2">
    <source>
        <dbReference type="EMBL" id="CAA7408042.1"/>
    </source>
</evidence>
<dbReference type="Proteomes" id="UP000663760">
    <property type="component" value="Chromosome 14"/>
</dbReference>
<feature type="compositionally biased region" description="Polar residues" evidence="1">
    <location>
        <begin position="210"/>
        <end position="219"/>
    </location>
</feature>
<gene>
    <name evidence="2" type="ORF">SI8410_14018720</name>
</gene>
<dbReference type="AlphaFoldDB" id="A0A7I8LE04"/>
<dbReference type="OrthoDB" id="1908108at2759"/>
<dbReference type="InterPro" id="IPR006734">
    <property type="entry name" value="PLATZ"/>
</dbReference>
<organism evidence="2 3">
    <name type="scientific">Spirodela intermedia</name>
    <name type="common">Intermediate duckweed</name>
    <dbReference type="NCBI Taxonomy" id="51605"/>
    <lineage>
        <taxon>Eukaryota</taxon>
        <taxon>Viridiplantae</taxon>
        <taxon>Streptophyta</taxon>
        <taxon>Embryophyta</taxon>
        <taxon>Tracheophyta</taxon>
        <taxon>Spermatophyta</taxon>
        <taxon>Magnoliopsida</taxon>
        <taxon>Liliopsida</taxon>
        <taxon>Araceae</taxon>
        <taxon>Lemnoideae</taxon>
        <taxon>Spirodela</taxon>
    </lineage>
</organism>
<dbReference type="EMBL" id="LR746277">
    <property type="protein sequence ID" value="CAA7408042.1"/>
    <property type="molecule type" value="Genomic_DNA"/>
</dbReference>
<accession>A0A7I8LE04</accession>
<reference evidence="2" key="1">
    <citation type="submission" date="2020-02" db="EMBL/GenBank/DDBJ databases">
        <authorList>
            <person name="Scholz U."/>
            <person name="Mascher M."/>
            <person name="Fiebig A."/>
        </authorList>
    </citation>
    <scope>NUCLEOTIDE SEQUENCE</scope>
</reference>
<dbReference type="PANTHER" id="PTHR31065">
    <property type="entry name" value="PLATZ TRANSCRIPTION FACTOR FAMILY PROTEIN"/>
    <property type="match status" value="1"/>
</dbReference>
<feature type="region of interest" description="Disordered" evidence="1">
    <location>
        <begin position="1"/>
        <end position="28"/>
    </location>
</feature>
<proteinExistence type="predicted"/>
<protein>
    <submittedName>
        <fullName evidence="2">Uncharacterized protein</fullName>
    </submittedName>
</protein>